<dbReference type="Pfam" id="PF12627">
    <property type="entry name" value="PolyA_pol_RNAbd"/>
    <property type="match status" value="1"/>
</dbReference>
<protein>
    <submittedName>
        <fullName evidence="11">Poly(A) polymerase</fullName>
    </submittedName>
</protein>
<keyword evidence="12" id="KW-1185">Reference proteome</keyword>
<dbReference type="Gene3D" id="1.10.3090.10">
    <property type="entry name" value="cca-adding enzyme, domain 2"/>
    <property type="match status" value="1"/>
</dbReference>
<dbReference type="GO" id="GO:0046872">
    <property type="term" value="F:metal ion binding"/>
    <property type="evidence" value="ECO:0007669"/>
    <property type="project" value="UniProtKB-KW"/>
</dbReference>
<comment type="cofactor">
    <cofactor evidence="1">
        <name>Mg(2+)</name>
        <dbReference type="ChEBI" id="CHEBI:18420"/>
    </cofactor>
</comment>
<sequence length="395" mass="42035">MIRVRGEWFFADHTQAVCRMLTAAGHQALFVGGCVRNALLGVPVSDIDIATDARPDRVIALAEAAGLKPVPTGLDHGTITVVAGHLPHEVTTFRRDVETFGRRAVVAFADTAAEDAHRRDFTMNALYATPEGEVIDPLGGLPDLIARRVRFIDDANARIREDYLRILRFFRFHAFYGDADGGLDADGLAACAAHVEGLSRLSRERVGAEIAKLLSARDPCQSVAAMAQAGVLAQVLPGSDPAVLPVLVHHEAALGLPPDPIRRLVALGGADHAERLRLSKADARRLARLREAMTGTDTPGALAYRLGAAEARDAMLLRAAATGTPPPADLSDRIAEGAAAIFPVTARDLMPAFTGPALGAQLDALETRWIESGFSLTRAELLGQPKAVSGRNRDA</sequence>
<dbReference type="Pfam" id="PF01743">
    <property type="entry name" value="PolyA_pol"/>
    <property type="match status" value="1"/>
</dbReference>
<evidence type="ECO:0000259" key="9">
    <source>
        <dbReference type="Pfam" id="PF01743"/>
    </source>
</evidence>
<evidence type="ECO:0000256" key="3">
    <source>
        <dbReference type="ARBA" id="ARBA00022694"/>
    </source>
</evidence>
<keyword evidence="5" id="KW-0479">Metal-binding</keyword>
<evidence type="ECO:0000256" key="4">
    <source>
        <dbReference type="ARBA" id="ARBA00022695"/>
    </source>
</evidence>
<evidence type="ECO:0000256" key="8">
    <source>
        <dbReference type="RuleBase" id="RU003953"/>
    </source>
</evidence>
<keyword evidence="8" id="KW-0694">RNA-binding</keyword>
<dbReference type="InterPro" id="IPR043519">
    <property type="entry name" value="NT_sf"/>
</dbReference>
<evidence type="ECO:0000256" key="5">
    <source>
        <dbReference type="ARBA" id="ARBA00022723"/>
    </source>
</evidence>
<keyword evidence="3" id="KW-0819">tRNA processing</keyword>
<dbReference type="GO" id="GO:0008033">
    <property type="term" value="P:tRNA processing"/>
    <property type="evidence" value="ECO:0007669"/>
    <property type="project" value="UniProtKB-KW"/>
</dbReference>
<reference evidence="11 12" key="1">
    <citation type="submission" date="2019-03" db="EMBL/GenBank/DDBJ databases">
        <title>Genomic Encyclopedia of Type Strains, Phase IV (KMG-IV): sequencing the most valuable type-strain genomes for metagenomic binning, comparative biology and taxonomic classification.</title>
        <authorList>
            <person name="Goeker M."/>
        </authorList>
    </citation>
    <scope>NUCLEOTIDE SEQUENCE [LARGE SCALE GENOMIC DNA]</scope>
    <source>
        <strain evidence="11 12">DSM 21153</strain>
    </source>
</reference>
<organism evidence="11 12">
    <name type="scientific">Rhodovulum steppense</name>
    <dbReference type="NCBI Taxonomy" id="540251"/>
    <lineage>
        <taxon>Bacteria</taxon>
        <taxon>Pseudomonadati</taxon>
        <taxon>Pseudomonadota</taxon>
        <taxon>Alphaproteobacteria</taxon>
        <taxon>Rhodobacterales</taxon>
        <taxon>Paracoccaceae</taxon>
        <taxon>Rhodovulum</taxon>
    </lineage>
</organism>
<evidence type="ECO:0000313" key="11">
    <source>
        <dbReference type="EMBL" id="TCM82036.1"/>
    </source>
</evidence>
<dbReference type="GO" id="GO:0016779">
    <property type="term" value="F:nucleotidyltransferase activity"/>
    <property type="evidence" value="ECO:0007669"/>
    <property type="project" value="UniProtKB-KW"/>
</dbReference>
<dbReference type="PROSITE" id="PS51257">
    <property type="entry name" value="PROKAR_LIPOPROTEIN"/>
    <property type="match status" value="1"/>
</dbReference>
<gene>
    <name evidence="11" type="ORF">EV216_1178</name>
</gene>
<dbReference type="GO" id="GO:0000166">
    <property type="term" value="F:nucleotide binding"/>
    <property type="evidence" value="ECO:0007669"/>
    <property type="project" value="UniProtKB-KW"/>
</dbReference>
<dbReference type="EMBL" id="SLVM01000017">
    <property type="protein sequence ID" value="TCM82036.1"/>
    <property type="molecule type" value="Genomic_DNA"/>
</dbReference>
<dbReference type="InterPro" id="IPR002646">
    <property type="entry name" value="PolA_pol_head_dom"/>
</dbReference>
<dbReference type="GO" id="GO:0000049">
    <property type="term" value="F:tRNA binding"/>
    <property type="evidence" value="ECO:0007669"/>
    <property type="project" value="TreeGrafter"/>
</dbReference>
<dbReference type="PANTHER" id="PTHR46173:SF1">
    <property type="entry name" value="CCA TRNA NUCLEOTIDYLTRANSFERASE 1, MITOCHONDRIAL"/>
    <property type="match status" value="1"/>
</dbReference>
<dbReference type="InterPro" id="IPR032828">
    <property type="entry name" value="PolyA_RNA-bd"/>
</dbReference>
<dbReference type="AlphaFoldDB" id="A0A4R1YSS0"/>
<keyword evidence="7" id="KW-0460">Magnesium</keyword>
<keyword evidence="2 8" id="KW-0808">Transferase</keyword>
<evidence type="ECO:0000313" key="12">
    <source>
        <dbReference type="Proteomes" id="UP000295277"/>
    </source>
</evidence>
<dbReference type="SUPFAM" id="SSF81891">
    <property type="entry name" value="Poly A polymerase C-terminal region-like"/>
    <property type="match status" value="1"/>
</dbReference>
<comment type="similarity">
    <text evidence="8">Belongs to the tRNA nucleotidyltransferase/poly(A) polymerase family.</text>
</comment>
<feature type="domain" description="tRNA nucleotidyltransferase/poly(A) polymerase RNA and SrmB- binding" evidence="10">
    <location>
        <begin position="188"/>
        <end position="240"/>
    </location>
</feature>
<evidence type="ECO:0000256" key="2">
    <source>
        <dbReference type="ARBA" id="ARBA00022679"/>
    </source>
</evidence>
<dbReference type="Gene3D" id="3.30.460.10">
    <property type="entry name" value="Beta Polymerase, domain 2"/>
    <property type="match status" value="1"/>
</dbReference>
<evidence type="ECO:0000259" key="10">
    <source>
        <dbReference type="Pfam" id="PF12627"/>
    </source>
</evidence>
<dbReference type="SUPFAM" id="SSF81301">
    <property type="entry name" value="Nucleotidyltransferase"/>
    <property type="match status" value="1"/>
</dbReference>
<evidence type="ECO:0000256" key="7">
    <source>
        <dbReference type="ARBA" id="ARBA00022842"/>
    </source>
</evidence>
<dbReference type="Proteomes" id="UP000295277">
    <property type="component" value="Unassembled WGS sequence"/>
</dbReference>
<dbReference type="InterPro" id="IPR050264">
    <property type="entry name" value="Bact_CCA-adding_enz_type3_sf"/>
</dbReference>
<name>A0A4R1YSS0_9RHOB</name>
<accession>A0A4R1YSS0</accession>
<dbReference type="CDD" id="cd05398">
    <property type="entry name" value="NT_ClassII-CCAase"/>
    <property type="match status" value="1"/>
</dbReference>
<keyword evidence="4" id="KW-0548">Nucleotidyltransferase</keyword>
<keyword evidence="6" id="KW-0547">Nucleotide-binding</keyword>
<dbReference type="PANTHER" id="PTHR46173">
    <property type="entry name" value="CCA TRNA NUCLEOTIDYLTRANSFERASE 1, MITOCHONDRIAL"/>
    <property type="match status" value="1"/>
</dbReference>
<proteinExistence type="inferred from homology"/>
<evidence type="ECO:0000256" key="1">
    <source>
        <dbReference type="ARBA" id="ARBA00001946"/>
    </source>
</evidence>
<feature type="domain" description="Poly A polymerase head" evidence="9">
    <location>
        <begin position="30"/>
        <end position="150"/>
    </location>
</feature>
<comment type="caution">
    <text evidence="11">The sequence shown here is derived from an EMBL/GenBank/DDBJ whole genome shotgun (WGS) entry which is preliminary data.</text>
</comment>
<evidence type="ECO:0000256" key="6">
    <source>
        <dbReference type="ARBA" id="ARBA00022741"/>
    </source>
</evidence>